<evidence type="ECO:0000313" key="1">
    <source>
        <dbReference type="EMBL" id="GHG29896.1"/>
    </source>
</evidence>
<dbReference type="RefSeq" id="WP_229902968.1">
    <property type="nucleotide sequence ID" value="NZ_BNAW01000030.1"/>
</dbReference>
<comment type="caution">
    <text evidence="1">The sequence shown here is derived from an EMBL/GenBank/DDBJ whole genome shotgun (WGS) entry which is preliminary data.</text>
</comment>
<sequence length="489" mass="53295">MRKAERTCVGCGSRLARHRVSNHCGACTRLLISTNARQQTAAFWESDSISAAINARHFGQLFAAYRRESTPRVSQATLGQWLGMTQAQVSRLEAPGAPPPSNLRNLERWAKALHVPPTLLWFDVSYTLDESVEPELAATLEDVQRRQFFKTAGAGATAIGASLLGARTPVAVGPLKPRSSDVEIVRDMTATFRCLDNRFGGGHSRATTTITAYLTSTVAPMLNDASRHRASRDELFAAAAELHHVAGWIAYDVGKPAEGQRHLRDALKLAQDVGDEALEAEMLAAMSHHAAFAAMDEHKAFDVSRDVALDMALAARQRAKRSGLVALQAEAAVLEAHGHALKRNTSACFASLSEAERAFERFLPGSGPAWLAYFDSAYLSAKFAHTFRDLGRPVEAEQFARRSLGMSEGYDRGRLFNTALLASTLADQGRVDEACAEATKAVRMSEDVRSIRGSAYLTDVGRRLARHKGDHRVRRLYSQMNSAGVPTPV</sequence>
<dbReference type="SUPFAM" id="SSF48452">
    <property type="entry name" value="TPR-like"/>
    <property type="match status" value="1"/>
</dbReference>
<accession>A0ABQ3KMN6</accession>
<dbReference type="Gene3D" id="1.10.260.40">
    <property type="entry name" value="lambda repressor-like DNA-binding domains"/>
    <property type="match status" value="1"/>
</dbReference>
<dbReference type="CDD" id="cd00093">
    <property type="entry name" value="HTH_XRE"/>
    <property type="match status" value="1"/>
</dbReference>
<protein>
    <recommendedName>
        <fullName evidence="3">HTH cro/C1-type domain-containing protein</fullName>
    </recommendedName>
</protein>
<dbReference type="InterPro" id="IPR001387">
    <property type="entry name" value="Cro/C1-type_HTH"/>
</dbReference>
<organism evidence="1 2">
    <name type="scientific">Amycolatopsis bullii</name>
    <dbReference type="NCBI Taxonomy" id="941987"/>
    <lineage>
        <taxon>Bacteria</taxon>
        <taxon>Bacillati</taxon>
        <taxon>Actinomycetota</taxon>
        <taxon>Actinomycetes</taxon>
        <taxon>Pseudonocardiales</taxon>
        <taxon>Pseudonocardiaceae</taxon>
        <taxon>Amycolatopsis</taxon>
    </lineage>
</organism>
<dbReference type="EMBL" id="BNAW01000030">
    <property type="protein sequence ID" value="GHG29896.1"/>
    <property type="molecule type" value="Genomic_DNA"/>
</dbReference>
<reference evidence="2" key="1">
    <citation type="journal article" date="2019" name="Int. J. Syst. Evol. Microbiol.">
        <title>The Global Catalogue of Microorganisms (GCM) 10K type strain sequencing project: providing services to taxonomists for standard genome sequencing and annotation.</title>
        <authorList>
            <consortium name="The Broad Institute Genomics Platform"/>
            <consortium name="The Broad Institute Genome Sequencing Center for Infectious Disease"/>
            <person name="Wu L."/>
            <person name="Ma J."/>
        </authorList>
    </citation>
    <scope>NUCLEOTIDE SEQUENCE [LARGE SCALE GENOMIC DNA]</scope>
    <source>
        <strain evidence="2">CGMCC 4.7680</strain>
    </source>
</reference>
<evidence type="ECO:0008006" key="3">
    <source>
        <dbReference type="Google" id="ProtNLM"/>
    </source>
</evidence>
<dbReference type="InterPro" id="IPR011990">
    <property type="entry name" value="TPR-like_helical_dom_sf"/>
</dbReference>
<name>A0ABQ3KMN6_9PSEU</name>
<dbReference type="SUPFAM" id="SSF47413">
    <property type="entry name" value="lambda repressor-like DNA-binding domains"/>
    <property type="match status" value="1"/>
</dbReference>
<dbReference type="Gene3D" id="1.25.40.10">
    <property type="entry name" value="Tetratricopeptide repeat domain"/>
    <property type="match status" value="1"/>
</dbReference>
<proteinExistence type="predicted"/>
<gene>
    <name evidence="1" type="ORF">GCM10017567_57080</name>
</gene>
<dbReference type="InterPro" id="IPR010982">
    <property type="entry name" value="Lambda_DNA-bd_dom_sf"/>
</dbReference>
<dbReference type="Proteomes" id="UP000649955">
    <property type="component" value="Unassembled WGS sequence"/>
</dbReference>
<evidence type="ECO:0000313" key="2">
    <source>
        <dbReference type="Proteomes" id="UP000649955"/>
    </source>
</evidence>
<keyword evidence="2" id="KW-1185">Reference proteome</keyword>